<gene>
    <name evidence="3" type="ORF">SAMN05660836_01130</name>
</gene>
<dbReference type="STRING" id="39841.SAMN05660836_01130"/>
<evidence type="ECO:0000313" key="4">
    <source>
        <dbReference type="Proteomes" id="UP000199611"/>
    </source>
</evidence>
<keyword evidence="4" id="KW-1185">Reference proteome</keyword>
<accession>A0A1I4SRW8</accession>
<feature type="transmembrane region" description="Helical" evidence="2">
    <location>
        <begin position="25"/>
        <end position="44"/>
    </location>
</feature>
<evidence type="ECO:0000256" key="2">
    <source>
        <dbReference type="SAM" id="Phobius"/>
    </source>
</evidence>
<feature type="coiled-coil region" evidence="1">
    <location>
        <begin position="50"/>
        <end position="98"/>
    </location>
</feature>
<evidence type="ECO:0000256" key="1">
    <source>
        <dbReference type="SAM" id="Coils"/>
    </source>
</evidence>
<dbReference type="Proteomes" id="UP000199611">
    <property type="component" value="Unassembled WGS sequence"/>
</dbReference>
<evidence type="ECO:0000313" key="3">
    <source>
        <dbReference type="EMBL" id="SFM67182.1"/>
    </source>
</evidence>
<sequence length="200" mass="23545">MLKELKNKVSVNVLLQDIKRHRTVVVVYALGLLFCCFLLFLWLVPVHTRYEDIKARIASTEMLVERYRSKLKEAEAFKEELEKRREEVEKLRDRLYKGRDPLELATSLGRIAESEQGKNPVLSVRSYQISSTKDYQLYREVEFRFVLDADIYGLYSLLKWLDESPALIVRQLNVRYVRRGRNESGLMVNLVLTVLMEKKG</sequence>
<keyword evidence="2" id="KW-0812">Transmembrane</keyword>
<organism evidence="3 4">
    <name type="scientific">Thermodesulforhabdus norvegica</name>
    <dbReference type="NCBI Taxonomy" id="39841"/>
    <lineage>
        <taxon>Bacteria</taxon>
        <taxon>Pseudomonadati</taxon>
        <taxon>Thermodesulfobacteriota</taxon>
        <taxon>Syntrophobacteria</taxon>
        <taxon>Syntrophobacterales</taxon>
        <taxon>Thermodesulforhabdaceae</taxon>
        <taxon>Thermodesulforhabdus</taxon>
    </lineage>
</organism>
<keyword evidence="2" id="KW-1133">Transmembrane helix</keyword>
<reference evidence="3 4" key="1">
    <citation type="submission" date="2016-10" db="EMBL/GenBank/DDBJ databases">
        <authorList>
            <person name="de Groot N.N."/>
        </authorList>
    </citation>
    <scope>NUCLEOTIDE SEQUENCE [LARGE SCALE GENOMIC DNA]</scope>
    <source>
        <strain evidence="3 4">DSM 9990</strain>
    </source>
</reference>
<dbReference type="RefSeq" id="WP_093394120.1">
    <property type="nucleotide sequence ID" value="NZ_FOUU01000002.1"/>
</dbReference>
<keyword evidence="1" id="KW-0175">Coiled coil</keyword>
<protein>
    <submittedName>
        <fullName evidence="3">Uncharacterized protein</fullName>
    </submittedName>
</protein>
<dbReference type="AlphaFoldDB" id="A0A1I4SRW8"/>
<proteinExistence type="predicted"/>
<keyword evidence="2" id="KW-0472">Membrane</keyword>
<dbReference type="EMBL" id="FOUU01000002">
    <property type="protein sequence ID" value="SFM67182.1"/>
    <property type="molecule type" value="Genomic_DNA"/>
</dbReference>
<name>A0A1I4SRW8_9BACT</name>